<dbReference type="InParanoid" id="D8S185"/>
<dbReference type="InterPro" id="IPR007736">
    <property type="entry name" value="Caleosin-related"/>
</dbReference>
<keyword evidence="3" id="KW-0472">Membrane</keyword>
<feature type="region of interest" description="Disordered" evidence="2">
    <location>
        <begin position="1"/>
        <end position="30"/>
    </location>
</feature>
<dbReference type="HOGENOM" id="CLU_062049_0_1_1"/>
<evidence type="ECO:0008006" key="6">
    <source>
        <dbReference type="Google" id="ProtNLM"/>
    </source>
</evidence>
<dbReference type="STRING" id="88036.D8S185"/>
<dbReference type="OrthoDB" id="640742at2759"/>
<evidence type="ECO:0000256" key="1">
    <source>
        <dbReference type="ARBA" id="ARBA00006765"/>
    </source>
</evidence>
<dbReference type="OMA" id="EYCAKIQ"/>
<dbReference type="PANTHER" id="PTHR31495:SF20">
    <property type="entry name" value="CALEOSIN-RELATED FAMILY PROTEIN"/>
    <property type="match status" value="1"/>
</dbReference>
<feature type="compositionally biased region" description="Basic and acidic residues" evidence="2">
    <location>
        <begin position="1"/>
        <end position="11"/>
    </location>
</feature>
<dbReference type="FunCoup" id="D8S185">
    <property type="interactions" value="203"/>
</dbReference>
<sequence length="238" mass="27404">MAMEARKREALETTADGAPVTKEHRVEAKDYDRIPKPHVPRALFAVDNDHPLGSPDHDHSGLSVLQQHVAFFDRNKDGIVYPWETFQGFRAIGFNFVLAFIGMLFINGSMSYATLESWIPSPLFPIYIKNIHKAIHGSDTGIYDHEGRFVPANFEQLFDKYARTHADRMSYKEIIAMTQGQRDAFDLFGWTANKLEWTATYWILGEKGYMSKDAIRAVYDGSVFEYLEKQHKHQQKLQ</sequence>
<name>D8S185_SELML</name>
<dbReference type="Pfam" id="PF05042">
    <property type="entry name" value="Caleosin"/>
    <property type="match status" value="1"/>
</dbReference>
<dbReference type="Proteomes" id="UP000001514">
    <property type="component" value="Unassembled WGS sequence"/>
</dbReference>
<dbReference type="GO" id="GO:0004497">
    <property type="term" value="F:monooxygenase activity"/>
    <property type="evidence" value="ECO:0000318"/>
    <property type="project" value="GO_Central"/>
</dbReference>
<evidence type="ECO:0000313" key="5">
    <source>
        <dbReference type="Proteomes" id="UP000001514"/>
    </source>
</evidence>
<feature type="compositionally biased region" description="Basic and acidic residues" evidence="2">
    <location>
        <begin position="21"/>
        <end position="30"/>
    </location>
</feature>
<keyword evidence="3" id="KW-1133">Transmembrane helix</keyword>
<dbReference type="KEGG" id="smo:SELMODRAFT_151702"/>
<comment type="similarity">
    <text evidence="1">Belongs to the caleosin family.</text>
</comment>
<dbReference type="Gramene" id="EFJ21670">
    <property type="protein sequence ID" value="EFJ21670"/>
    <property type="gene ID" value="SELMODRAFT_151702"/>
</dbReference>
<evidence type="ECO:0000256" key="2">
    <source>
        <dbReference type="SAM" id="MobiDB-lite"/>
    </source>
</evidence>
<dbReference type="GO" id="GO:0005509">
    <property type="term" value="F:calcium ion binding"/>
    <property type="evidence" value="ECO:0000318"/>
    <property type="project" value="GO_Central"/>
</dbReference>
<dbReference type="eggNOG" id="ENOG502QQD0">
    <property type="taxonomic scope" value="Eukaryota"/>
</dbReference>
<proteinExistence type="inferred from homology"/>
<accession>D8S185</accession>
<reference evidence="4 5" key="1">
    <citation type="journal article" date="2011" name="Science">
        <title>The Selaginella genome identifies genetic changes associated with the evolution of vascular plants.</title>
        <authorList>
            <person name="Banks J.A."/>
            <person name="Nishiyama T."/>
            <person name="Hasebe M."/>
            <person name="Bowman J.L."/>
            <person name="Gribskov M."/>
            <person name="dePamphilis C."/>
            <person name="Albert V.A."/>
            <person name="Aono N."/>
            <person name="Aoyama T."/>
            <person name="Ambrose B.A."/>
            <person name="Ashton N.W."/>
            <person name="Axtell M.J."/>
            <person name="Barker E."/>
            <person name="Barker M.S."/>
            <person name="Bennetzen J.L."/>
            <person name="Bonawitz N.D."/>
            <person name="Chapple C."/>
            <person name="Cheng C."/>
            <person name="Correa L.G."/>
            <person name="Dacre M."/>
            <person name="DeBarry J."/>
            <person name="Dreyer I."/>
            <person name="Elias M."/>
            <person name="Engstrom E.M."/>
            <person name="Estelle M."/>
            <person name="Feng L."/>
            <person name="Finet C."/>
            <person name="Floyd S.K."/>
            <person name="Frommer W.B."/>
            <person name="Fujita T."/>
            <person name="Gramzow L."/>
            <person name="Gutensohn M."/>
            <person name="Harholt J."/>
            <person name="Hattori M."/>
            <person name="Heyl A."/>
            <person name="Hirai T."/>
            <person name="Hiwatashi Y."/>
            <person name="Ishikawa M."/>
            <person name="Iwata M."/>
            <person name="Karol K.G."/>
            <person name="Koehler B."/>
            <person name="Kolukisaoglu U."/>
            <person name="Kubo M."/>
            <person name="Kurata T."/>
            <person name="Lalonde S."/>
            <person name="Li K."/>
            <person name="Li Y."/>
            <person name="Litt A."/>
            <person name="Lyons E."/>
            <person name="Manning G."/>
            <person name="Maruyama T."/>
            <person name="Michael T.P."/>
            <person name="Mikami K."/>
            <person name="Miyazaki S."/>
            <person name="Morinaga S."/>
            <person name="Murata T."/>
            <person name="Mueller-Roeber B."/>
            <person name="Nelson D.R."/>
            <person name="Obara M."/>
            <person name="Oguri Y."/>
            <person name="Olmstead R.G."/>
            <person name="Onodera N."/>
            <person name="Petersen B.L."/>
            <person name="Pils B."/>
            <person name="Prigge M."/>
            <person name="Rensing S.A."/>
            <person name="Riano-Pachon D.M."/>
            <person name="Roberts A.W."/>
            <person name="Sato Y."/>
            <person name="Scheller H.V."/>
            <person name="Schulz B."/>
            <person name="Schulz C."/>
            <person name="Shakirov E.V."/>
            <person name="Shibagaki N."/>
            <person name="Shinohara N."/>
            <person name="Shippen D.E."/>
            <person name="Soerensen I."/>
            <person name="Sotooka R."/>
            <person name="Sugimoto N."/>
            <person name="Sugita M."/>
            <person name="Sumikawa N."/>
            <person name="Tanurdzic M."/>
            <person name="Theissen G."/>
            <person name="Ulvskov P."/>
            <person name="Wakazuki S."/>
            <person name="Weng J.K."/>
            <person name="Willats W.W."/>
            <person name="Wipf D."/>
            <person name="Wolf P.G."/>
            <person name="Yang L."/>
            <person name="Zimmer A.D."/>
            <person name="Zhu Q."/>
            <person name="Mitros T."/>
            <person name="Hellsten U."/>
            <person name="Loque D."/>
            <person name="Otillar R."/>
            <person name="Salamov A."/>
            <person name="Schmutz J."/>
            <person name="Shapiro H."/>
            <person name="Lindquist E."/>
            <person name="Lucas S."/>
            <person name="Rokhsar D."/>
            <person name="Grigoriev I.V."/>
        </authorList>
    </citation>
    <scope>NUCLEOTIDE SEQUENCE [LARGE SCALE GENOMIC DNA]</scope>
</reference>
<protein>
    <recommendedName>
        <fullName evidence="6">Caleosin</fullName>
    </recommendedName>
</protein>
<organism evidence="5">
    <name type="scientific">Selaginella moellendorffii</name>
    <name type="common">Spikemoss</name>
    <dbReference type="NCBI Taxonomy" id="88036"/>
    <lineage>
        <taxon>Eukaryota</taxon>
        <taxon>Viridiplantae</taxon>
        <taxon>Streptophyta</taxon>
        <taxon>Embryophyta</taxon>
        <taxon>Tracheophyta</taxon>
        <taxon>Lycopodiopsida</taxon>
        <taxon>Selaginellales</taxon>
        <taxon>Selaginellaceae</taxon>
        <taxon>Selaginella</taxon>
    </lineage>
</organism>
<keyword evidence="3" id="KW-0812">Transmembrane</keyword>
<keyword evidence="5" id="KW-1185">Reference proteome</keyword>
<dbReference type="EMBL" id="GL377598">
    <property type="protein sequence ID" value="EFJ21670.1"/>
    <property type="molecule type" value="Genomic_DNA"/>
</dbReference>
<feature type="transmembrane region" description="Helical" evidence="3">
    <location>
        <begin position="92"/>
        <end position="115"/>
    </location>
</feature>
<gene>
    <name evidence="4" type="ORF">SELMODRAFT_151702</name>
</gene>
<dbReference type="AlphaFoldDB" id="D8S185"/>
<dbReference type="PANTHER" id="PTHR31495">
    <property type="entry name" value="PEROXYGENASE 3-RELATED"/>
    <property type="match status" value="1"/>
</dbReference>
<evidence type="ECO:0000313" key="4">
    <source>
        <dbReference type="EMBL" id="EFJ21670.1"/>
    </source>
</evidence>
<evidence type="ECO:0000256" key="3">
    <source>
        <dbReference type="SAM" id="Phobius"/>
    </source>
</evidence>